<keyword evidence="12" id="KW-0325">Glycoprotein</keyword>
<evidence type="ECO:0000256" key="4">
    <source>
        <dbReference type="ARBA" id="ARBA00022670"/>
    </source>
</evidence>
<evidence type="ECO:0000256" key="5">
    <source>
        <dbReference type="ARBA" id="ARBA00022692"/>
    </source>
</evidence>
<keyword evidence="4 13" id="KW-0645">Protease</keyword>
<keyword evidence="10 13" id="KW-0482">Metalloprotease</keyword>
<keyword evidence="5 13" id="KW-0812">Transmembrane</keyword>
<dbReference type="PANTHER" id="PTHR31120:SF6">
    <property type="entry name" value="METALLOPROTEASE TIKI HOMOLOG"/>
    <property type="match status" value="1"/>
</dbReference>
<dbReference type="PANTHER" id="PTHR31120">
    <property type="entry name" value="METALLOPROTEASE TIKI"/>
    <property type="match status" value="1"/>
</dbReference>
<keyword evidence="13" id="KW-1003">Cell membrane</keyword>
<keyword evidence="6 13" id="KW-0479">Metal-binding</keyword>
<dbReference type="InterPro" id="IPR040230">
    <property type="entry name" value="TIKI1/2-like"/>
</dbReference>
<comment type="cofactor">
    <cofactor evidence="1">
        <name>Co(2+)</name>
        <dbReference type="ChEBI" id="CHEBI:48828"/>
    </cofactor>
</comment>
<evidence type="ECO:0000256" key="2">
    <source>
        <dbReference type="ARBA" id="ARBA00004479"/>
    </source>
</evidence>
<gene>
    <name evidence="14" type="ORF">MENT_LOCUS7958</name>
</gene>
<dbReference type="OrthoDB" id="10040378at2759"/>
<dbReference type="GO" id="GO:0030178">
    <property type="term" value="P:negative regulation of Wnt signaling pathway"/>
    <property type="evidence" value="ECO:0007669"/>
    <property type="project" value="UniProtKB-UniRule"/>
</dbReference>
<dbReference type="InterPro" id="IPR002816">
    <property type="entry name" value="TraB/PrgY/GumN_fam"/>
</dbReference>
<reference evidence="14 15" key="1">
    <citation type="submission" date="2020-08" db="EMBL/GenBank/DDBJ databases">
        <authorList>
            <person name="Koutsovoulos G."/>
            <person name="Danchin GJ E."/>
        </authorList>
    </citation>
    <scope>NUCLEOTIDE SEQUENCE [LARGE SCALE GENOMIC DNA]</scope>
</reference>
<keyword evidence="8 13" id="KW-0378">Hydrolase</keyword>
<evidence type="ECO:0000256" key="11">
    <source>
        <dbReference type="ARBA" id="ARBA00023136"/>
    </source>
</evidence>
<evidence type="ECO:0000256" key="7">
    <source>
        <dbReference type="ARBA" id="ARBA00022729"/>
    </source>
</evidence>
<dbReference type="EMBL" id="CAJEWN010000033">
    <property type="protein sequence ID" value="CAD2144464.1"/>
    <property type="molecule type" value="Genomic_DNA"/>
</dbReference>
<comment type="subcellular location">
    <subcellularLocation>
        <location evidence="13">Cell membrane</location>
        <topology evidence="13">Single-pass type I membrane protein</topology>
    </subcellularLocation>
    <subcellularLocation>
        <location evidence="2">Membrane</location>
        <topology evidence="2">Single-pass type I membrane protein</topology>
    </subcellularLocation>
</comment>
<dbReference type="Proteomes" id="UP000580250">
    <property type="component" value="Unassembled WGS sequence"/>
</dbReference>
<evidence type="ECO:0000256" key="10">
    <source>
        <dbReference type="ARBA" id="ARBA00023049"/>
    </source>
</evidence>
<keyword evidence="9 13" id="KW-1133">Transmembrane helix</keyword>
<evidence type="ECO:0000313" key="15">
    <source>
        <dbReference type="Proteomes" id="UP000580250"/>
    </source>
</evidence>
<feature type="transmembrane region" description="Helical" evidence="13">
    <location>
        <begin position="25"/>
        <end position="54"/>
    </location>
</feature>
<keyword evidence="11 13" id="KW-0472">Membrane</keyword>
<comment type="cofactor">
    <cofactor evidence="13">
        <name>Mn(2+)</name>
        <dbReference type="ChEBI" id="CHEBI:29035"/>
    </cofactor>
    <cofactor evidence="13">
        <name>Co(2+)</name>
        <dbReference type="ChEBI" id="CHEBI:48828"/>
    </cofactor>
    <text evidence="13">Divalent metal cations. Mn(2+) or Co(2+).</text>
</comment>
<sequence>MSTKTKINLKNERIINLNTNKFKQIYWVIPPFLAFLIFALLLLALLTAIIGLILPTFLIKKEIKENNFEENLNENCLNNSSFLWLINATWLNSPSFLFGTIHIPYNKIWEDNKMPPQIERAFKSSNSVVLELALQNPEIVKQLIYCKQLPNSGNLRDILPKELFNRLKDYMQRIHLKLVKHAYMTHRRHSHARRYVKRFFPNDWEIRRPIWLLFLLFQLGDSPPHLQEINSQIIPTPMLDLYLAQLASEQNKNLISMETVSEQCNPTQLIKLEEIIFAINYTLNYIEWTEKRDELDNNKLNLTATTMNNQSINKLIKHYKCGTLQVGIEQLVFGAHRFTQNGFQTTPEQDKLAKEIDNLLVEDILLRRNERMARRTDLLLKENSNKTLFFALGAGHLFGNQSLIEYLKRIGYQIIPIKNKIEQNFQNNFRLLEEKEGIFNELLIPNNLNNKKIIKPTKIEIWLREVSSSSSTSFNLLNRGKT</sequence>
<evidence type="ECO:0000256" key="9">
    <source>
        <dbReference type="ARBA" id="ARBA00022989"/>
    </source>
</evidence>
<dbReference type="GO" id="GO:0016055">
    <property type="term" value="P:Wnt signaling pathway"/>
    <property type="evidence" value="ECO:0007669"/>
    <property type="project" value="UniProtKB-KW"/>
</dbReference>
<proteinExistence type="inferred from homology"/>
<evidence type="ECO:0000256" key="13">
    <source>
        <dbReference type="RuleBase" id="RU369069"/>
    </source>
</evidence>
<evidence type="ECO:0000256" key="8">
    <source>
        <dbReference type="ARBA" id="ARBA00022801"/>
    </source>
</evidence>
<evidence type="ECO:0000313" key="14">
    <source>
        <dbReference type="EMBL" id="CAD2144464.1"/>
    </source>
</evidence>
<dbReference type="EC" id="3.4.-.-" evidence="13"/>
<comment type="similarity">
    <text evidence="3 13">Belongs to the TIKI family.</text>
</comment>
<protein>
    <recommendedName>
        <fullName evidence="13">Metalloprotease TIKI homolog</fullName>
        <ecNumber evidence="13">3.4.-.-</ecNumber>
    </recommendedName>
</protein>
<dbReference type="GO" id="GO:0004222">
    <property type="term" value="F:metalloendopeptidase activity"/>
    <property type="evidence" value="ECO:0007669"/>
    <property type="project" value="UniProtKB-UniRule"/>
</dbReference>
<evidence type="ECO:0000256" key="6">
    <source>
        <dbReference type="ARBA" id="ARBA00022723"/>
    </source>
</evidence>
<keyword evidence="7 13" id="KW-0732">Signal</keyword>
<dbReference type="AlphaFoldDB" id="A0A6V7U3P0"/>
<accession>A0A6V7U3P0</accession>
<comment type="function">
    <text evidence="13">Metalloprotease that acts as a negative regulator of the Wnt signaling pathway.</text>
</comment>
<keyword evidence="13" id="KW-0879">Wnt signaling pathway</keyword>
<dbReference type="CDD" id="cd14789">
    <property type="entry name" value="Tiki"/>
    <property type="match status" value="1"/>
</dbReference>
<name>A0A6V7U3P0_MELEN</name>
<evidence type="ECO:0000256" key="12">
    <source>
        <dbReference type="ARBA" id="ARBA00023180"/>
    </source>
</evidence>
<dbReference type="GO" id="GO:0005886">
    <property type="term" value="C:plasma membrane"/>
    <property type="evidence" value="ECO:0007669"/>
    <property type="project" value="UniProtKB-SubCell"/>
</dbReference>
<dbReference type="GO" id="GO:0006508">
    <property type="term" value="P:proteolysis"/>
    <property type="evidence" value="ECO:0007669"/>
    <property type="project" value="UniProtKB-KW"/>
</dbReference>
<evidence type="ECO:0000256" key="1">
    <source>
        <dbReference type="ARBA" id="ARBA00001941"/>
    </source>
</evidence>
<dbReference type="Pfam" id="PF01963">
    <property type="entry name" value="TraB_PrgY_gumN"/>
    <property type="match status" value="1"/>
</dbReference>
<dbReference type="GO" id="GO:0046872">
    <property type="term" value="F:metal ion binding"/>
    <property type="evidence" value="ECO:0007669"/>
    <property type="project" value="UniProtKB-UniRule"/>
</dbReference>
<comment type="caution">
    <text evidence="14">The sequence shown here is derived from an EMBL/GenBank/DDBJ whole genome shotgun (WGS) entry which is preliminary data.</text>
</comment>
<organism evidence="14 15">
    <name type="scientific">Meloidogyne enterolobii</name>
    <name type="common">Root-knot nematode worm</name>
    <name type="synonym">Meloidogyne mayaguensis</name>
    <dbReference type="NCBI Taxonomy" id="390850"/>
    <lineage>
        <taxon>Eukaryota</taxon>
        <taxon>Metazoa</taxon>
        <taxon>Ecdysozoa</taxon>
        <taxon>Nematoda</taxon>
        <taxon>Chromadorea</taxon>
        <taxon>Rhabditida</taxon>
        <taxon>Tylenchina</taxon>
        <taxon>Tylenchomorpha</taxon>
        <taxon>Tylenchoidea</taxon>
        <taxon>Meloidogynidae</taxon>
        <taxon>Meloidogyninae</taxon>
        <taxon>Meloidogyne</taxon>
    </lineage>
</organism>
<evidence type="ECO:0000256" key="3">
    <source>
        <dbReference type="ARBA" id="ARBA00008261"/>
    </source>
</evidence>